<keyword evidence="4 10" id="KW-0235">DNA replication</keyword>
<dbReference type="Proteomes" id="UP001269271">
    <property type="component" value="Unassembled WGS sequence"/>
</dbReference>
<dbReference type="InterPro" id="IPR041796">
    <property type="entry name" value="Mre11_N"/>
</dbReference>
<evidence type="ECO:0000256" key="4">
    <source>
        <dbReference type="ARBA" id="ARBA00022705"/>
    </source>
</evidence>
<dbReference type="SUPFAM" id="SSF56300">
    <property type="entry name" value="Metallo-dependent phosphatases"/>
    <property type="match status" value="1"/>
</dbReference>
<dbReference type="KEGG" id="shh:ShL2_01439"/>
<dbReference type="OMA" id="LGHLHGC"/>
<dbReference type="Proteomes" id="UP000238153">
    <property type="component" value="Unassembled WGS sequence"/>
</dbReference>
<keyword evidence="15" id="KW-1185">Reference proteome</keyword>
<evidence type="ECO:0000256" key="5">
    <source>
        <dbReference type="ARBA" id="ARBA00022722"/>
    </source>
</evidence>
<dbReference type="Gene3D" id="3.60.21.10">
    <property type="match status" value="1"/>
</dbReference>
<protein>
    <recommendedName>
        <fullName evidence="3 10">Nuclease SbcCD subunit D</fullName>
    </recommendedName>
</protein>
<keyword evidence="6 10" id="KW-0255">Endonuclease</keyword>
<evidence type="ECO:0000256" key="10">
    <source>
        <dbReference type="RuleBase" id="RU363069"/>
    </source>
</evidence>
<dbReference type="STRING" id="1283.ShL2_01439"/>
<keyword evidence="8 10" id="KW-0269">Exonuclease</keyword>
<keyword evidence="7 10" id="KW-0378">Hydrolase</keyword>
<dbReference type="AlphaFoldDB" id="A0A2A1KD15"/>
<evidence type="ECO:0000313" key="14">
    <source>
        <dbReference type="Proteomes" id="UP000238153"/>
    </source>
</evidence>
<comment type="function">
    <text evidence="10">SbcCD cleaves DNA hairpin structures. These structures can inhibit DNA replication and are intermediates in certain DNA recombination reactions. The complex acts as a 3'-&gt;5' double strand exonuclease that can open hairpins. It also has a 5' single-strand endonuclease activity.</text>
</comment>
<dbReference type="PANTHER" id="PTHR30337">
    <property type="entry name" value="COMPONENT OF ATP-DEPENDENT DSDNA EXONUCLEASE"/>
    <property type="match status" value="1"/>
</dbReference>
<evidence type="ECO:0000256" key="2">
    <source>
        <dbReference type="ARBA" id="ARBA00011322"/>
    </source>
</evidence>
<dbReference type="GO" id="GO:0008408">
    <property type="term" value="F:3'-5' exonuclease activity"/>
    <property type="evidence" value="ECO:0007669"/>
    <property type="project" value="InterPro"/>
</dbReference>
<dbReference type="NCBIfam" id="TIGR00619">
    <property type="entry name" value="sbcd"/>
    <property type="match status" value="1"/>
</dbReference>
<evidence type="ECO:0000256" key="1">
    <source>
        <dbReference type="ARBA" id="ARBA00010555"/>
    </source>
</evidence>
<dbReference type="EMBL" id="PGWX01000133">
    <property type="protein sequence ID" value="PPJ77510.1"/>
    <property type="molecule type" value="Genomic_DNA"/>
</dbReference>
<evidence type="ECO:0000256" key="3">
    <source>
        <dbReference type="ARBA" id="ARBA00013365"/>
    </source>
</evidence>
<evidence type="ECO:0000313" key="15">
    <source>
        <dbReference type="Proteomes" id="UP001269271"/>
    </source>
</evidence>
<organism evidence="13 14">
    <name type="scientific">Staphylococcus haemolyticus</name>
    <dbReference type="NCBI Taxonomy" id="1283"/>
    <lineage>
        <taxon>Bacteria</taxon>
        <taxon>Bacillati</taxon>
        <taxon>Bacillota</taxon>
        <taxon>Bacilli</taxon>
        <taxon>Bacillales</taxon>
        <taxon>Staphylococcaceae</taxon>
        <taxon>Staphylococcus</taxon>
    </lineage>
</organism>
<dbReference type="GO" id="GO:0004519">
    <property type="term" value="F:endonuclease activity"/>
    <property type="evidence" value="ECO:0007669"/>
    <property type="project" value="UniProtKB-KW"/>
</dbReference>
<evidence type="ECO:0000313" key="12">
    <source>
        <dbReference type="EMBL" id="MDT4286012.1"/>
    </source>
</evidence>
<evidence type="ECO:0000259" key="11">
    <source>
        <dbReference type="Pfam" id="PF00149"/>
    </source>
</evidence>
<comment type="subunit">
    <text evidence="2 10">Heterodimer of SbcC and SbcD.</text>
</comment>
<sequence length="374" mass="43199">MKVIHTADWHLGKILNGKQFLEDQHYILNKLIDNLKEEKPDVLVISGDIYDTSYPSKETIRLFEETIKIINVNMKIPTIITNGNHDGRERLNYGSTWFEFSQLYIRTQLELMSTPITINNINFYTLPFATISEIKAYFDDDDIKTYEQATQKCINHISKIIDPNQINILIGHLTIKGGKTSESERPLTIGTVESVESANFNIFDKVLLGHLHHPFSITDNIVDYSGSLLQYSFSEVNQAKGYKKLMINSKGDINTKFVQLKPLRELEEIEGDYSAVIQGDVPVKNKDNYFHFKLKNMSHVTDPIIHLKQIYPNTLSLSNITFENHNKSTYADFKTTDDPTIIKNFYKTITDEDLTNYQEKKIHQLLNQVINRED</sequence>
<dbReference type="EMBL" id="JAVSOO010000005">
    <property type="protein sequence ID" value="MDT4286012.1"/>
    <property type="molecule type" value="Genomic_DNA"/>
</dbReference>
<dbReference type="InterPro" id="IPR004593">
    <property type="entry name" value="SbcD"/>
</dbReference>
<evidence type="ECO:0000256" key="6">
    <source>
        <dbReference type="ARBA" id="ARBA00022759"/>
    </source>
</evidence>
<dbReference type="RefSeq" id="WP_011275853.1">
    <property type="nucleotide sequence ID" value="NZ_BKAY01000002.1"/>
</dbReference>
<evidence type="ECO:0000256" key="9">
    <source>
        <dbReference type="ARBA" id="ARBA00023172"/>
    </source>
</evidence>
<proteinExistence type="inferred from homology"/>
<dbReference type="GO" id="GO:0006260">
    <property type="term" value="P:DNA replication"/>
    <property type="evidence" value="ECO:0007669"/>
    <property type="project" value="UniProtKB-KW"/>
</dbReference>
<keyword evidence="9 10" id="KW-0233">DNA recombination</keyword>
<evidence type="ECO:0000256" key="7">
    <source>
        <dbReference type="ARBA" id="ARBA00022801"/>
    </source>
</evidence>
<dbReference type="InterPro" id="IPR053381">
    <property type="entry name" value="SbcCD_nuclease"/>
</dbReference>
<accession>A0A2A1KD15</accession>
<reference evidence="12 15" key="2">
    <citation type="submission" date="2023-08" db="EMBL/GenBank/DDBJ databases">
        <title>Genomic surveillance of Staphylococcus haemolyticus neonatal outbreak in southern France.</title>
        <authorList>
            <person name="Magnan C."/>
            <person name="Morsli M."/>
            <person name="Thiery B."/>
            <person name="Salipante F."/>
            <person name="Attar J."/>
            <person name="Massimo D.M."/>
            <person name="Ory J."/>
            <person name="Pantel A."/>
            <person name="Lavigne J.-P."/>
        </authorList>
    </citation>
    <scope>NUCLEOTIDE SEQUENCE [LARGE SCALE GENOMIC DNA]</scope>
    <source>
        <strain evidence="12 15">NSH026</strain>
    </source>
</reference>
<evidence type="ECO:0000313" key="13">
    <source>
        <dbReference type="EMBL" id="PPJ77510.1"/>
    </source>
</evidence>
<feature type="domain" description="Calcineurin-like phosphoesterase" evidence="11">
    <location>
        <begin position="1"/>
        <end position="214"/>
    </location>
</feature>
<comment type="caution">
    <text evidence="13">The sequence shown here is derived from an EMBL/GenBank/DDBJ whole genome shotgun (WGS) entry which is preliminary data.</text>
</comment>
<keyword evidence="5 10" id="KW-0540">Nuclease</keyword>
<dbReference type="CDD" id="cd00840">
    <property type="entry name" value="MPP_Mre11_N"/>
    <property type="match status" value="1"/>
</dbReference>
<name>A0A2A1KD15_STAHA</name>
<dbReference type="SMR" id="A0A2A1KD15"/>
<dbReference type="InterPro" id="IPR050535">
    <property type="entry name" value="DNA_Repair-Maintenance_Comp"/>
</dbReference>
<dbReference type="InterPro" id="IPR004843">
    <property type="entry name" value="Calcineurin-like_PHP"/>
</dbReference>
<evidence type="ECO:0000256" key="8">
    <source>
        <dbReference type="ARBA" id="ARBA00022839"/>
    </source>
</evidence>
<dbReference type="Pfam" id="PF00149">
    <property type="entry name" value="Metallophos"/>
    <property type="match status" value="1"/>
</dbReference>
<dbReference type="GO" id="GO:0006310">
    <property type="term" value="P:DNA recombination"/>
    <property type="evidence" value="ECO:0007669"/>
    <property type="project" value="UniProtKB-KW"/>
</dbReference>
<dbReference type="InterPro" id="IPR029052">
    <property type="entry name" value="Metallo-depent_PP-like"/>
</dbReference>
<gene>
    <name evidence="10 12" type="primary">sbcD</name>
    <name evidence="13" type="ORF">CV019_01330</name>
    <name evidence="12" type="ORF">RO950_03125</name>
</gene>
<dbReference type="NCBIfam" id="NF041753">
    <property type="entry name" value="sbcd_Staph"/>
    <property type="match status" value="1"/>
</dbReference>
<reference evidence="13 14" key="1">
    <citation type="submission" date="2017-11" db="EMBL/GenBank/DDBJ databases">
        <authorList>
            <person name="Founou R.C."/>
            <person name="Founou L."/>
            <person name="Allam M."/>
            <person name="Ismail A."/>
            <person name="Essack S.Y."/>
        </authorList>
    </citation>
    <scope>NUCLEOTIDE SEQUENCE [LARGE SCALE GENOMIC DNA]</scope>
    <source>
        <strain evidence="13 14">G811N2B1</strain>
    </source>
</reference>
<dbReference type="PANTHER" id="PTHR30337:SF0">
    <property type="entry name" value="NUCLEASE SBCCD SUBUNIT D"/>
    <property type="match status" value="1"/>
</dbReference>
<comment type="similarity">
    <text evidence="1 10">Belongs to the SbcD family.</text>
</comment>
<dbReference type="GeneID" id="93780949"/>